<name>A0A6G1LLN6_9PEZI</name>
<evidence type="ECO:0000313" key="1">
    <source>
        <dbReference type="EMBL" id="KAF2773472.1"/>
    </source>
</evidence>
<dbReference type="PANTHER" id="PTHR35020:SF4">
    <property type="entry name" value="N-ACETYLGLUCOSAMINE-INDUCED PROTEIN 1"/>
    <property type="match status" value="1"/>
</dbReference>
<gene>
    <name evidence="1" type="ORF">EJ03DRAFT_305828</name>
</gene>
<protein>
    <recommendedName>
        <fullName evidence="3">N-acetylglucosamine-induced protein 1</fullName>
    </recommendedName>
</protein>
<dbReference type="Pfam" id="PF12239">
    <property type="entry name" value="DUF3605"/>
    <property type="match status" value="1"/>
</dbReference>
<evidence type="ECO:0008006" key="3">
    <source>
        <dbReference type="Google" id="ProtNLM"/>
    </source>
</evidence>
<accession>A0A6G1LLN6</accession>
<organism evidence="1 2">
    <name type="scientific">Teratosphaeria nubilosa</name>
    <dbReference type="NCBI Taxonomy" id="161662"/>
    <lineage>
        <taxon>Eukaryota</taxon>
        <taxon>Fungi</taxon>
        <taxon>Dikarya</taxon>
        <taxon>Ascomycota</taxon>
        <taxon>Pezizomycotina</taxon>
        <taxon>Dothideomycetes</taxon>
        <taxon>Dothideomycetidae</taxon>
        <taxon>Mycosphaerellales</taxon>
        <taxon>Teratosphaeriaceae</taxon>
        <taxon>Teratosphaeria</taxon>
    </lineage>
</organism>
<dbReference type="GO" id="GO:0005737">
    <property type="term" value="C:cytoplasm"/>
    <property type="evidence" value="ECO:0007669"/>
    <property type="project" value="TreeGrafter"/>
</dbReference>
<dbReference type="AlphaFoldDB" id="A0A6G1LLN6"/>
<dbReference type="Proteomes" id="UP000799436">
    <property type="component" value="Unassembled WGS sequence"/>
</dbReference>
<evidence type="ECO:0000313" key="2">
    <source>
        <dbReference type="Proteomes" id="UP000799436"/>
    </source>
</evidence>
<dbReference type="EMBL" id="ML995811">
    <property type="protein sequence ID" value="KAF2773472.1"/>
    <property type="molecule type" value="Genomic_DNA"/>
</dbReference>
<dbReference type="GO" id="GO:0006044">
    <property type="term" value="P:N-acetylglucosamine metabolic process"/>
    <property type="evidence" value="ECO:0007669"/>
    <property type="project" value="TreeGrafter"/>
</dbReference>
<dbReference type="OrthoDB" id="10053431at2759"/>
<dbReference type="InterPro" id="IPR022036">
    <property type="entry name" value="DUF3605"/>
</dbReference>
<dbReference type="PANTHER" id="PTHR35020">
    <property type="entry name" value="N-ACETYLGLUCOSAMINE-INDUCED PROTEIN 1"/>
    <property type="match status" value="1"/>
</dbReference>
<sequence>MPSPPPPQPTPLPFWNTNLPPNQHIPTCPPYLAYAHTDPKDRLILSTPDQNHTPQTWAEIRTLLRENRLDAFQRRPSDLRRYREYCHALTQRHGSVMEFVVQHRLNWSDLTPKGTEPFECEGDHRVLLNDWPYGLDPRIAHLVVWTKHALPADPGSAIGDMLPATRAAIQEFVDERFVEECGREKVLWFKNWASLKSVHAVEHFHVLLFDPPSGFVERVTGGDVAVGVAGVDV</sequence>
<keyword evidence="2" id="KW-1185">Reference proteome</keyword>
<reference evidence="1" key="1">
    <citation type="journal article" date="2020" name="Stud. Mycol.">
        <title>101 Dothideomycetes genomes: a test case for predicting lifestyles and emergence of pathogens.</title>
        <authorList>
            <person name="Haridas S."/>
            <person name="Albert R."/>
            <person name="Binder M."/>
            <person name="Bloem J."/>
            <person name="Labutti K."/>
            <person name="Salamov A."/>
            <person name="Andreopoulos B."/>
            <person name="Baker S."/>
            <person name="Barry K."/>
            <person name="Bills G."/>
            <person name="Bluhm B."/>
            <person name="Cannon C."/>
            <person name="Castanera R."/>
            <person name="Culley D."/>
            <person name="Daum C."/>
            <person name="Ezra D."/>
            <person name="Gonzalez J."/>
            <person name="Henrissat B."/>
            <person name="Kuo A."/>
            <person name="Liang C."/>
            <person name="Lipzen A."/>
            <person name="Lutzoni F."/>
            <person name="Magnuson J."/>
            <person name="Mondo S."/>
            <person name="Nolan M."/>
            <person name="Ohm R."/>
            <person name="Pangilinan J."/>
            <person name="Park H.-J."/>
            <person name="Ramirez L."/>
            <person name="Alfaro M."/>
            <person name="Sun H."/>
            <person name="Tritt A."/>
            <person name="Yoshinaga Y."/>
            <person name="Zwiers L.-H."/>
            <person name="Turgeon B."/>
            <person name="Goodwin S."/>
            <person name="Spatafora J."/>
            <person name="Crous P."/>
            <person name="Grigoriev I."/>
        </authorList>
    </citation>
    <scope>NUCLEOTIDE SEQUENCE</scope>
    <source>
        <strain evidence="1">CBS 116005</strain>
    </source>
</reference>
<proteinExistence type="predicted"/>